<feature type="compositionally biased region" description="Basic and acidic residues" evidence="1">
    <location>
        <begin position="1"/>
        <end position="12"/>
    </location>
</feature>
<protein>
    <submittedName>
        <fullName evidence="2">Uncharacterized protein</fullName>
    </submittedName>
</protein>
<dbReference type="EMBL" id="GGEC01093569">
    <property type="protein sequence ID" value="MBX74053.1"/>
    <property type="molecule type" value="Transcribed_RNA"/>
</dbReference>
<reference evidence="2" key="1">
    <citation type="submission" date="2018-02" db="EMBL/GenBank/DDBJ databases">
        <title>Rhizophora mucronata_Transcriptome.</title>
        <authorList>
            <person name="Meera S.P."/>
            <person name="Sreeshan A."/>
            <person name="Augustine A."/>
        </authorList>
    </citation>
    <scope>NUCLEOTIDE SEQUENCE</scope>
    <source>
        <tissue evidence="2">Leaf</tissue>
    </source>
</reference>
<sequence length="26" mass="3179">MHSHKEHGEQSRNLRTRTLEWCSNKN</sequence>
<dbReference type="AlphaFoldDB" id="A0A2P2R479"/>
<proteinExistence type="predicted"/>
<organism evidence="2">
    <name type="scientific">Rhizophora mucronata</name>
    <name type="common">Asiatic mangrove</name>
    <dbReference type="NCBI Taxonomy" id="61149"/>
    <lineage>
        <taxon>Eukaryota</taxon>
        <taxon>Viridiplantae</taxon>
        <taxon>Streptophyta</taxon>
        <taxon>Embryophyta</taxon>
        <taxon>Tracheophyta</taxon>
        <taxon>Spermatophyta</taxon>
        <taxon>Magnoliopsida</taxon>
        <taxon>eudicotyledons</taxon>
        <taxon>Gunneridae</taxon>
        <taxon>Pentapetalae</taxon>
        <taxon>rosids</taxon>
        <taxon>fabids</taxon>
        <taxon>Malpighiales</taxon>
        <taxon>Rhizophoraceae</taxon>
        <taxon>Rhizophora</taxon>
    </lineage>
</organism>
<feature type="region of interest" description="Disordered" evidence="1">
    <location>
        <begin position="1"/>
        <end position="26"/>
    </location>
</feature>
<accession>A0A2P2R479</accession>
<name>A0A2P2R479_RHIMU</name>
<evidence type="ECO:0000256" key="1">
    <source>
        <dbReference type="SAM" id="MobiDB-lite"/>
    </source>
</evidence>
<evidence type="ECO:0000313" key="2">
    <source>
        <dbReference type="EMBL" id="MBX74053.1"/>
    </source>
</evidence>